<evidence type="ECO:0000259" key="1">
    <source>
        <dbReference type="Pfam" id="PF00534"/>
    </source>
</evidence>
<accession>A0ABV6IHV6</accession>
<keyword evidence="2" id="KW-0808">Transferase</keyword>
<dbReference type="InterPro" id="IPR029044">
    <property type="entry name" value="Nucleotide-diphossugar_trans"/>
</dbReference>
<name>A0ABV6IHV6_9BURK</name>
<comment type="caution">
    <text evidence="2">The sequence shown here is derived from an EMBL/GenBank/DDBJ whole genome shotgun (WGS) entry which is preliminary data.</text>
</comment>
<dbReference type="SUPFAM" id="SSF53448">
    <property type="entry name" value="Nucleotide-diphospho-sugar transferases"/>
    <property type="match status" value="1"/>
</dbReference>
<dbReference type="Gene3D" id="3.90.550.10">
    <property type="entry name" value="Spore Coat Polysaccharide Biosynthesis Protein SpsA, Chain A"/>
    <property type="match status" value="1"/>
</dbReference>
<dbReference type="Proteomes" id="UP001589844">
    <property type="component" value="Unassembled WGS sequence"/>
</dbReference>
<evidence type="ECO:0000313" key="2">
    <source>
        <dbReference type="EMBL" id="MFC0351158.1"/>
    </source>
</evidence>
<dbReference type="PANTHER" id="PTHR46656">
    <property type="entry name" value="PUTATIVE-RELATED"/>
    <property type="match status" value="1"/>
</dbReference>
<dbReference type="SUPFAM" id="SSF53756">
    <property type="entry name" value="UDP-Glycosyltransferase/glycogen phosphorylase"/>
    <property type="match status" value="1"/>
</dbReference>
<keyword evidence="3" id="KW-1185">Reference proteome</keyword>
<gene>
    <name evidence="2" type="ORF">ACFFJH_15170</name>
</gene>
<dbReference type="GO" id="GO:0016757">
    <property type="term" value="F:glycosyltransferase activity"/>
    <property type="evidence" value="ECO:0007669"/>
    <property type="project" value="UniProtKB-KW"/>
</dbReference>
<dbReference type="RefSeq" id="WP_390213764.1">
    <property type="nucleotide sequence ID" value="NZ_JBHLXJ010000016.1"/>
</dbReference>
<dbReference type="EMBL" id="JBHLXJ010000016">
    <property type="protein sequence ID" value="MFC0351158.1"/>
    <property type="molecule type" value="Genomic_DNA"/>
</dbReference>
<reference evidence="2 3" key="1">
    <citation type="submission" date="2024-09" db="EMBL/GenBank/DDBJ databases">
        <authorList>
            <person name="Sun Q."/>
            <person name="Mori K."/>
        </authorList>
    </citation>
    <scope>NUCLEOTIDE SEQUENCE [LARGE SCALE GENOMIC DNA]</scope>
    <source>
        <strain evidence="2 3">CCM 8677</strain>
    </source>
</reference>
<dbReference type="CDD" id="cd03801">
    <property type="entry name" value="GT4_PimA-like"/>
    <property type="match status" value="1"/>
</dbReference>
<dbReference type="PANTHER" id="PTHR46656:SF3">
    <property type="entry name" value="PUTATIVE-RELATED"/>
    <property type="match status" value="1"/>
</dbReference>
<organism evidence="2 3">
    <name type="scientific">Undibacterium danionis</name>
    <dbReference type="NCBI Taxonomy" id="1812100"/>
    <lineage>
        <taxon>Bacteria</taxon>
        <taxon>Pseudomonadati</taxon>
        <taxon>Pseudomonadota</taxon>
        <taxon>Betaproteobacteria</taxon>
        <taxon>Burkholderiales</taxon>
        <taxon>Oxalobacteraceae</taxon>
        <taxon>Undibacterium</taxon>
    </lineage>
</organism>
<proteinExistence type="predicted"/>
<protein>
    <submittedName>
        <fullName evidence="2">Glycosyltransferase family 4 protein</fullName>
        <ecNumber evidence="2">2.4.-.-</ecNumber>
    </submittedName>
</protein>
<dbReference type="Pfam" id="PF00534">
    <property type="entry name" value="Glycos_transf_1"/>
    <property type="match status" value="1"/>
</dbReference>
<dbReference type="InterPro" id="IPR001296">
    <property type="entry name" value="Glyco_trans_1"/>
</dbReference>
<keyword evidence="2" id="KW-0328">Glycosyltransferase</keyword>
<sequence length="1043" mass="118922">MKKSNANLTLATKNMAHILQNKQSQITKKNKLLSNNNDVSGVGKKFSKHAAITIASKNYISLAVTLAESYKLHHPSNDFIIILVDKPNGMVPTEFVFGAEVIEISDLQIPDLGQFIYRYSIMELNTAVKPFALSHLFGTRNYETLLYLDPDIFAFRPFTEIYEALDTTSIVLTPHMRQPFFDDASPSETAILQSGTYNLGFIGLKKGNSSKLFLDWWMSKLYRDCIVDIANGLFVDQKWVDLVPSFFPDHKIIYSPAYNAAYWNLHERAISHSDSTWYADDVPIAFFHFSGYSPFAPTQLSKHQNRHKLENLPELKKLVSDYGDRLISNFYAQTCEWPYAFQTLANGVELPLRMVNLIMQWAARNQVQMPDPLTEPNTFCKALMSKGISLDHPGCVLLYEFILKSRPDVRNAYPMALIDSCDKGFASWINNSGKFEGYVGGLNAFEDTDQIYDYVEDIFYRLRNASPPRVDVFKAFQNMWKDKKVFSSFINWIETYGVKELGLTLNHAKKLSHATPGIFKILNIYFLRGDLQNSHPSLYDATEVMKLIDQLRRERYINNTSLEEISLFSEFALQERELIEKMRFMYSHFGKSNPRAINLYSIEEQRQQQRLQLNSATILNWLQTEDFFSPIEHFYSRYPDKIPALDDYEKWSVNGLSPARNYHFLEQIRTCLTNSTSNDILINFAGYLNVPSGMGEAARSIHETLQQKDLTTAAFSLPNPRAWCDEIPNTALLFGWPKSRATVSITVANADSKNLLNTILPKDYWAKKNIGYWLWETEELPCQFKSAETNFDEIWTSSEYAANAIRKTVTLPVRVVPLTLDLAAIDMAKSDRANFELPVTGTLFGFTFDPLSVLERKNIRGLIKAFKQAFNEDDDCYLVLRVNGKTQGAYDYEMIRAEAKSTKIIFFESTLSRQDAFNFMKSLDVYVSLHRSEGFGLTCAEAMALGKPVIASNYSGNLDFMDTSNSILITTNVIETRRAHGPYPKGTKWGDPDLNEAAQAMRAMIDKTARLTLGETAAISIRKTLDHARIKLITRSLLESLLK</sequence>
<evidence type="ECO:0000313" key="3">
    <source>
        <dbReference type="Proteomes" id="UP001589844"/>
    </source>
</evidence>
<dbReference type="EC" id="2.4.-.-" evidence="2"/>
<feature type="domain" description="Glycosyl transferase family 1" evidence="1">
    <location>
        <begin position="855"/>
        <end position="961"/>
    </location>
</feature>
<dbReference type="Gene3D" id="3.40.50.2000">
    <property type="entry name" value="Glycogen Phosphorylase B"/>
    <property type="match status" value="1"/>
</dbReference>